<accession>A0ABQ5QNN3</accession>
<evidence type="ECO:0000313" key="3">
    <source>
        <dbReference type="Proteomes" id="UP001144280"/>
    </source>
</evidence>
<dbReference type="InterPro" id="IPR036866">
    <property type="entry name" value="RibonucZ/Hydroxyglut_hydro"/>
</dbReference>
<dbReference type="SMART" id="SM00849">
    <property type="entry name" value="Lactamase_B"/>
    <property type="match status" value="1"/>
</dbReference>
<sequence>MEVGFVVGEPVLRAGAEGTRVAVPVLTGGQRKWVVTRAVSESAAATVQSSLAPGALVDYRVSSGAVIVPPNPSATFHTVLTKASTPVFDAKKYGPELAPHDGRPGDLVAAGWVYGKRTGQITIGDGRVVTHDIAGRSLRKLDKRYEETYRVDRDVEVYEVNTADLALSRPSSFDRIPVTKDYEYATTDRQAAFVVFDRDHRQADSAKVRAIYYFTPRDTSDGLPVWDVPTQSSLLADKGVDPVSGRRYVDIVATGVSQAPYTRSTEPFEIVKDTLFYVGDNEVALYLLNADMGTSKRSDDRLVLIDSGWPNSGYQYWKNIERVGFDPREITDVLLSHAHLDHYGTTQELVTMIENAGGEVTQHASREDVQGIQHDGLGNPWNIPPALPASQTLLRERSTYYTYDTFIDYGNVRIMPVPTPGHTVGTTSFVFDIENPDGAGRLTFGFMGGYGFNGMERVTATNGFRRLSFQLGLSWLQQRVDVEYVTPSHTNQYPIVEVYQALKAYHNDPANRGRRLDMLDALTTGEFVNFNEKRYAVATHALSDTQPNYQSIETYGPFKPGREDGVRDVAVTLLDGGKVIRGYDKHMNVNPKIPLLEDGIVIERDSYVHDPQGYYVQFYADVLDSYGGFLPGGGPVESYRSTPGSPEILRTQRFSSRTEAEAVLASVAAGGTYRVDLTPASAIVIPPTGPVFEPVTP</sequence>
<dbReference type="InterPro" id="IPR001279">
    <property type="entry name" value="Metallo-B-lactamas"/>
</dbReference>
<name>A0ABQ5QNN3_9ACTN</name>
<dbReference type="Proteomes" id="UP001144280">
    <property type="component" value="Unassembled WGS sequence"/>
</dbReference>
<proteinExistence type="predicted"/>
<dbReference type="EMBL" id="BSDI01000002">
    <property type="protein sequence ID" value="GLH95354.1"/>
    <property type="molecule type" value="Genomic_DNA"/>
</dbReference>
<dbReference type="SUPFAM" id="SSF56281">
    <property type="entry name" value="Metallo-hydrolase/oxidoreductase"/>
    <property type="match status" value="1"/>
</dbReference>
<dbReference type="Pfam" id="PF00753">
    <property type="entry name" value="Lactamase_B"/>
    <property type="match status" value="1"/>
</dbReference>
<feature type="domain" description="Metallo-beta-lactamase" evidence="1">
    <location>
        <begin position="282"/>
        <end position="489"/>
    </location>
</feature>
<dbReference type="Gene3D" id="3.60.15.10">
    <property type="entry name" value="Ribonuclease Z/Hydroxyacylglutathione hydrolase-like"/>
    <property type="match status" value="1"/>
</dbReference>
<reference evidence="2" key="1">
    <citation type="submission" date="2022-12" db="EMBL/GenBank/DDBJ databases">
        <title>New Phytohabitans aurantiacus sp. RD004123 nov., an actinomycete isolated from soil.</title>
        <authorList>
            <person name="Triningsih D.W."/>
            <person name="Harunari E."/>
            <person name="Igarashi Y."/>
        </authorList>
    </citation>
    <scope>NUCLEOTIDE SEQUENCE</scope>
    <source>
        <strain evidence="2">RD004123</strain>
    </source>
</reference>
<evidence type="ECO:0000259" key="1">
    <source>
        <dbReference type="SMART" id="SM00849"/>
    </source>
</evidence>
<evidence type="ECO:0000313" key="2">
    <source>
        <dbReference type="EMBL" id="GLH95354.1"/>
    </source>
</evidence>
<comment type="caution">
    <text evidence="2">The sequence shown here is derived from an EMBL/GenBank/DDBJ whole genome shotgun (WGS) entry which is preliminary data.</text>
</comment>
<gene>
    <name evidence="2" type="ORF">Pa4123_06260</name>
</gene>
<organism evidence="2 3">
    <name type="scientific">Phytohabitans aurantiacus</name>
    <dbReference type="NCBI Taxonomy" id="3016789"/>
    <lineage>
        <taxon>Bacteria</taxon>
        <taxon>Bacillati</taxon>
        <taxon>Actinomycetota</taxon>
        <taxon>Actinomycetes</taxon>
        <taxon>Micromonosporales</taxon>
        <taxon>Micromonosporaceae</taxon>
    </lineage>
</organism>
<protein>
    <recommendedName>
        <fullName evidence="1">Metallo-beta-lactamase domain-containing protein</fullName>
    </recommendedName>
</protein>
<keyword evidence="3" id="KW-1185">Reference proteome</keyword>